<dbReference type="EMBL" id="MUIO01000067">
    <property type="protein sequence ID" value="ORC58102.1"/>
    <property type="molecule type" value="Genomic_DNA"/>
</dbReference>
<dbReference type="PANTHER" id="PTHR42747">
    <property type="entry name" value="NITRONATE MONOOXYGENASE-RELATED"/>
    <property type="match status" value="1"/>
</dbReference>
<evidence type="ECO:0000313" key="12">
    <source>
        <dbReference type="EMBL" id="ORC58102.1"/>
    </source>
</evidence>
<keyword evidence="5" id="KW-0288">FMN</keyword>
<evidence type="ECO:0000256" key="7">
    <source>
        <dbReference type="ARBA" id="ARBA00023002"/>
    </source>
</evidence>
<keyword evidence="3" id="KW-0216">Detoxification</keyword>
<dbReference type="InterPro" id="IPR013785">
    <property type="entry name" value="Aldolase_TIM"/>
</dbReference>
<evidence type="ECO:0000256" key="11">
    <source>
        <dbReference type="ARBA" id="ARBA00067136"/>
    </source>
</evidence>
<comment type="similarity">
    <text evidence="2">Belongs to the nitronate monooxygenase family. NMO class I subfamily.</text>
</comment>
<sequence>MRLWTDTRILQLFGIEVPILHAPMAGATGPSMAIAVANAGGLASLPCALLTLDQVSEEVAVFRQNSAAPLNLNFFCHQPPVADALQAERWKQALKPYYEELGADFDAPTPVSNRAPFDQDSCALVERVRPEVVSFHFGLPEQTLLDRVRATGAKIIASATTVEEAVWLERQGCDAIIAMGYEAGGHRGLFLSDQLHTQVGTFALVPQVVDAVSVPVIAAGGIADGRGVAAAMVLGAAAVQVGTAYLFCPEAKVSAPHRHALSTARDSDTGVTNIFTGRPARGIMNRVMREVGPMSPLAPTFPLAGGALMPLRAKAEPQGSGDFMNLWAGQAVGIKHSLGAAELTRQLAEDALRILSHA</sequence>
<evidence type="ECO:0000256" key="5">
    <source>
        <dbReference type="ARBA" id="ARBA00022643"/>
    </source>
</evidence>
<evidence type="ECO:0000256" key="8">
    <source>
        <dbReference type="ARBA" id="ARBA00023033"/>
    </source>
</evidence>
<keyword evidence="6" id="KW-0547">Nucleotide-binding</keyword>
<evidence type="ECO:0000256" key="2">
    <source>
        <dbReference type="ARBA" id="ARBA00009881"/>
    </source>
</evidence>
<keyword evidence="7" id="KW-0560">Oxidoreductase</keyword>
<dbReference type="Proteomes" id="UP000192815">
    <property type="component" value="Unassembled WGS sequence"/>
</dbReference>
<evidence type="ECO:0000256" key="3">
    <source>
        <dbReference type="ARBA" id="ARBA00022575"/>
    </source>
</evidence>
<keyword evidence="13" id="KW-1185">Reference proteome</keyword>
<evidence type="ECO:0000313" key="13">
    <source>
        <dbReference type="Proteomes" id="UP000192815"/>
    </source>
</evidence>
<organism evidence="12 13">
    <name type="scientific">Pseudomonas floridensis</name>
    <dbReference type="NCBI Taxonomy" id="1958950"/>
    <lineage>
        <taxon>Bacteria</taxon>
        <taxon>Pseudomonadati</taxon>
        <taxon>Pseudomonadota</taxon>
        <taxon>Gammaproteobacteria</taxon>
        <taxon>Pseudomonadales</taxon>
        <taxon>Pseudomonadaceae</taxon>
        <taxon>Pseudomonas</taxon>
    </lineage>
</organism>
<accession>A0A1X0N3L4</accession>
<keyword evidence="8" id="KW-0503">Monooxygenase</keyword>
<dbReference type="OrthoDB" id="9778912at2"/>
<dbReference type="GO" id="GO:0018580">
    <property type="term" value="F:nitronate monooxygenase activity"/>
    <property type="evidence" value="ECO:0007669"/>
    <property type="project" value="InterPro"/>
</dbReference>
<evidence type="ECO:0000256" key="1">
    <source>
        <dbReference type="ARBA" id="ARBA00001917"/>
    </source>
</evidence>
<dbReference type="InterPro" id="IPR004136">
    <property type="entry name" value="NMO"/>
</dbReference>
<dbReference type="AlphaFoldDB" id="A0A1X0N3L4"/>
<dbReference type="FunFam" id="3.20.20.70:FF:000154">
    <property type="entry name" value="Probable nitronate monooxygenase"/>
    <property type="match status" value="1"/>
</dbReference>
<dbReference type="GO" id="GO:0051213">
    <property type="term" value="F:dioxygenase activity"/>
    <property type="evidence" value="ECO:0007669"/>
    <property type="project" value="UniProtKB-KW"/>
</dbReference>
<dbReference type="GO" id="GO:0009636">
    <property type="term" value="P:response to toxic substance"/>
    <property type="evidence" value="ECO:0007669"/>
    <property type="project" value="UniProtKB-KW"/>
</dbReference>
<evidence type="ECO:0000256" key="6">
    <source>
        <dbReference type="ARBA" id="ARBA00022741"/>
    </source>
</evidence>
<comment type="caution">
    <text evidence="12">The sequence shown here is derived from an EMBL/GenBank/DDBJ whole genome shotgun (WGS) entry which is preliminary data.</text>
</comment>
<gene>
    <name evidence="12" type="ORF">BZK31_16875</name>
</gene>
<proteinExistence type="inferred from homology"/>
<dbReference type="STRING" id="1958950.BZK31_16875"/>
<comment type="cofactor">
    <cofactor evidence="1">
        <name>FMN</name>
        <dbReference type="ChEBI" id="CHEBI:58210"/>
    </cofactor>
</comment>
<dbReference type="Gene3D" id="3.20.20.70">
    <property type="entry name" value="Aldolase class I"/>
    <property type="match status" value="1"/>
</dbReference>
<dbReference type="SUPFAM" id="SSF51412">
    <property type="entry name" value="Inosine monophosphate dehydrogenase (IMPDH)"/>
    <property type="match status" value="1"/>
</dbReference>
<dbReference type="CDD" id="cd04730">
    <property type="entry name" value="NPD_like"/>
    <property type="match status" value="1"/>
</dbReference>
<protein>
    <recommendedName>
        <fullName evidence="11">Nitronate monooxygenase</fullName>
    </recommendedName>
    <alternativeName>
        <fullName evidence="9">Propionate 3-nitronate monooxygenase</fullName>
    </alternativeName>
</protein>
<comment type="catalytic activity">
    <reaction evidence="10">
        <text>3 propionate 3-nitronate + 3 O2 + H2O = 3 3-oxopropanoate + 2 nitrate + nitrite + H2O2 + 3 H(+)</text>
        <dbReference type="Rhea" id="RHEA:57332"/>
        <dbReference type="ChEBI" id="CHEBI:15377"/>
        <dbReference type="ChEBI" id="CHEBI:15378"/>
        <dbReference type="ChEBI" id="CHEBI:15379"/>
        <dbReference type="ChEBI" id="CHEBI:16240"/>
        <dbReference type="ChEBI" id="CHEBI:16301"/>
        <dbReference type="ChEBI" id="CHEBI:17632"/>
        <dbReference type="ChEBI" id="CHEBI:33190"/>
        <dbReference type="ChEBI" id="CHEBI:136067"/>
    </reaction>
</comment>
<reference evidence="13" key="1">
    <citation type="submission" date="2017-02" db="EMBL/GenBank/DDBJ databases">
        <title>Pseudomonas floridae sp. nov., a novel pathogenic bacterial species isolated from tomato.</title>
        <authorList>
            <person name="Timilsina S."/>
            <person name="Vallad G.E."/>
            <person name="Jones J.B."/>
        </authorList>
    </citation>
    <scope>NUCLEOTIDE SEQUENCE [LARGE SCALE GENOMIC DNA]</scope>
    <source>
        <strain evidence="13">GEV388</strain>
    </source>
</reference>
<name>A0A1X0N3L4_9PSED</name>
<dbReference type="Pfam" id="PF03060">
    <property type="entry name" value="NMO"/>
    <property type="match status" value="1"/>
</dbReference>
<keyword evidence="4" id="KW-0285">Flavoprotein</keyword>
<evidence type="ECO:0000256" key="9">
    <source>
        <dbReference type="ARBA" id="ARBA00031155"/>
    </source>
</evidence>
<dbReference type="GO" id="GO:0000166">
    <property type="term" value="F:nucleotide binding"/>
    <property type="evidence" value="ECO:0007669"/>
    <property type="project" value="UniProtKB-KW"/>
</dbReference>
<keyword evidence="12" id="KW-0223">Dioxygenase</keyword>
<dbReference type="PANTHER" id="PTHR42747:SF3">
    <property type="entry name" value="NITRONATE MONOOXYGENASE-RELATED"/>
    <property type="match status" value="1"/>
</dbReference>
<evidence type="ECO:0000256" key="10">
    <source>
        <dbReference type="ARBA" id="ARBA00049401"/>
    </source>
</evidence>
<dbReference type="RefSeq" id="WP_083184083.1">
    <property type="nucleotide sequence ID" value="NZ_CBCRZR010000004.1"/>
</dbReference>
<evidence type="ECO:0000256" key="4">
    <source>
        <dbReference type="ARBA" id="ARBA00022630"/>
    </source>
</evidence>